<evidence type="ECO:0000313" key="2">
    <source>
        <dbReference type="Proteomes" id="UP000253319"/>
    </source>
</evidence>
<dbReference type="SUPFAM" id="SSF103032">
    <property type="entry name" value="Hypothetical protein YwqG"/>
    <property type="match status" value="1"/>
</dbReference>
<accession>A0A365P107</accession>
<dbReference type="Pfam" id="PF09234">
    <property type="entry name" value="DUF1963"/>
    <property type="match status" value="1"/>
</dbReference>
<dbReference type="PANTHER" id="PTHR36436:SF6">
    <property type="entry name" value="SLL5081 PROTEIN"/>
    <property type="match status" value="1"/>
</dbReference>
<dbReference type="Proteomes" id="UP000253319">
    <property type="component" value="Unassembled WGS sequence"/>
</dbReference>
<keyword evidence="2" id="KW-1185">Reference proteome</keyword>
<name>A0A365P107_9FLAO</name>
<dbReference type="EMBL" id="QLST01000009">
    <property type="protein sequence ID" value="RBA28196.1"/>
    <property type="molecule type" value="Genomic_DNA"/>
</dbReference>
<gene>
    <name evidence="1" type="ORF">DPN68_08565</name>
</gene>
<dbReference type="InterPro" id="IPR015315">
    <property type="entry name" value="DUF1963"/>
</dbReference>
<sequence length="293" mass="34348">MNLNIFRDKNLNKKVKKQLKRLNWEVEFNIIIRLLKPSISIKTKIPKEKIKIGKSKFGGLPDMPKGAQWPSLNGFPFAFIGQINLEEIKFDIENKLPKKGILYFFFSTNQTDYQFEPFDKIHKVLYFDESFMDLKTQDYPINYNEFAKFKECGIEFNEHYSLPSYQNYQIIENGFSDEDENLLFEANELICEITGANQDIGHQILGNANAVQGDVSYWWAYQNCNIENQVSEEKKTEIQKNEKEIILLLQVDMLDEIPEFHKFGANGGIYFGIKKQDLENKKFENTKFVIQNS</sequence>
<evidence type="ECO:0008006" key="3">
    <source>
        <dbReference type="Google" id="ProtNLM"/>
    </source>
</evidence>
<dbReference type="InterPro" id="IPR035948">
    <property type="entry name" value="YwqG-like_sf"/>
</dbReference>
<organism evidence="1 2">
    <name type="scientific">Flavobacterium tibetense</name>
    <dbReference type="NCBI Taxonomy" id="2233533"/>
    <lineage>
        <taxon>Bacteria</taxon>
        <taxon>Pseudomonadati</taxon>
        <taxon>Bacteroidota</taxon>
        <taxon>Flavobacteriia</taxon>
        <taxon>Flavobacteriales</taxon>
        <taxon>Flavobacteriaceae</taxon>
        <taxon>Flavobacterium</taxon>
    </lineage>
</organism>
<dbReference type="RefSeq" id="WP_113989240.1">
    <property type="nucleotide sequence ID" value="NZ_QLST01000009.1"/>
</dbReference>
<dbReference type="PANTHER" id="PTHR36436">
    <property type="entry name" value="SLL5081 PROTEIN"/>
    <property type="match status" value="1"/>
</dbReference>
<reference evidence="1 2" key="1">
    <citation type="submission" date="2018-06" db="EMBL/GenBank/DDBJ databases">
        <title>Flavobacterium tibetense sp. nov., isolated from a wetland YonghuCo on Tibetan Plateau.</title>
        <authorList>
            <person name="Xing P."/>
            <person name="Phurbu D."/>
            <person name="Lu H."/>
        </authorList>
    </citation>
    <scope>NUCLEOTIDE SEQUENCE [LARGE SCALE GENOMIC DNA]</scope>
    <source>
        <strain evidence="1 2">YH5</strain>
    </source>
</reference>
<dbReference type="AlphaFoldDB" id="A0A365P107"/>
<dbReference type="OrthoDB" id="8856529at2"/>
<comment type="caution">
    <text evidence="1">The sequence shown here is derived from an EMBL/GenBank/DDBJ whole genome shotgun (WGS) entry which is preliminary data.</text>
</comment>
<evidence type="ECO:0000313" key="1">
    <source>
        <dbReference type="EMBL" id="RBA28196.1"/>
    </source>
</evidence>
<proteinExistence type="predicted"/>
<protein>
    <recommendedName>
        <fullName evidence="3">DUF1963 domain-containing protein</fullName>
    </recommendedName>
</protein>
<dbReference type="Gene3D" id="2.30.320.10">
    <property type="entry name" value="YwqG-like"/>
    <property type="match status" value="1"/>
</dbReference>